<dbReference type="InterPro" id="IPR016192">
    <property type="entry name" value="APOBEC/CMP_deaminase_Zn-bd"/>
</dbReference>
<dbReference type="AlphaFoldDB" id="A0A2I0CSE6"/>
<dbReference type="Gene3D" id="3.40.140.10">
    <property type="entry name" value="Cytidine Deaminase, domain 2"/>
    <property type="match status" value="1"/>
</dbReference>
<feature type="domain" description="CMP/dCMP-type deaminase" evidence="3">
    <location>
        <begin position="27"/>
        <end position="160"/>
    </location>
</feature>
<dbReference type="SUPFAM" id="SSF53927">
    <property type="entry name" value="Cytidine deaminase-like"/>
    <property type="match status" value="1"/>
</dbReference>
<dbReference type="PROSITE" id="PS51747">
    <property type="entry name" value="CYT_DCMP_DEAMINASES_2"/>
    <property type="match status" value="1"/>
</dbReference>
<accession>A0A2I0CSE6</accession>
<keyword evidence="1" id="KW-0479">Metal-binding</keyword>
<evidence type="ECO:0000256" key="2">
    <source>
        <dbReference type="ARBA" id="ARBA00022833"/>
    </source>
</evidence>
<dbReference type="InterPro" id="IPR002125">
    <property type="entry name" value="CMP_dCMP_dom"/>
</dbReference>
<gene>
    <name evidence="4" type="ORF">CW360_04245</name>
</gene>
<sequence length="195" mass="21330">MPLPSLLHLTLPHWLRDYLASQPSHWPSDEQRMQLVLELTRRNIEAGDGPFAAAVFDAQGRLLGAGVNQVTRQQQSLAHAEVLALAMAEQHLGDYQLTRVGAQLVSSAEPCSMCLGALHWAGISSLLYAASDADVRAIGFDEGDKPAHWANQLRERGIQVRGGLAAQQARQLLHSYRQQGGPLYNGSHKDNAPRD</sequence>
<reference evidence="5" key="1">
    <citation type="submission" date="2017-12" db="EMBL/GenBank/DDBJ databases">
        <authorList>
            <person name="Yu X.-Y."/>
        </authorList>
    </citation>
    <scope>NUCLEOTIDE SEQUENCE [LARGE SCALE GENOMIC DNA]</scope>
    <source>
        <strain evidence="5">ZYSR67-Z</strain>
    </source>
</reference>
<dbReference type="PROSITE" id="PS00903">
    <property type="entry name" value="CYT_DCMP_DEAMINASES_1"/>
    <property type="match status" value="1"/>
</dbReference>
<dbReference type="PANTHER" id="PTHR11079:SF162">
    <property type="entry name" value="RIBOFLAVIN BIOSYNTHESIS PROTEIN PYRD, CHLOROPLASTIC"/>
    <property type="match status" value="1"/>
</dbReference>
<evidence type="ECO:0000313" key="5">
    <source>
        <dbReference type="Proteomes" id="UP000242861"/>
    </source>
</evidence>
<dbReference type="InterPro" id="IPR016193">
    <property type="entry name" value="Cytidine_deaminase-like"/>
</dbReference>
<organism evidence="4 5">
    <name type="scientific">Pseudomonas fluvialis</name>
    <dbReference type="NCBI Taxonomy" id="1793966"/>
    <lineage>
        <taxon>Bacteria</taxon>
        <taxon>Pseudomonadati</taxon>
        <taxon>Pseudomonadota</taxon>
        <taxon>Gammaproteobacteria</taxon>
        <taxon>Pseudomonadales</taxon>
        <taxon>Pseudomonadaceae</taxon>
        <taxon>Pseudomonas</taxon>
    </lineage>
</organism>
<dbReference type="RefSeq" id="WP_101192853.1">
    <property type="nucleotide sequence ID" value="NZ_PIYS01000005.1"/>
</dbReference>
<dbReference type="Pfam" id="PF00383">
    <property type="entry name" value="dCMP_cyt_deam_1"/>
    <property type="match status" value="1"/>
</dbReference>
<dbReference type="CDD" id="cd01285">
    <property type="entry name" value="nucleoside_deaminase"/>
    <property type="match status" value="1"/>
</dbReference>
<evidence type="ECO:0000256" key="1">
    <source>
        <dbReference type="ARBA" id="ARBA00022723"/>
    </source>
</evidence>
<dbReference type="GO" id="GO:0016787">
    <property type="term" value="F:hydrolase activity"/>
    <property type="evidence" value="ECO:0007669"/>
    <property type="project" value="InterPro"/>
</dbReference>
<evidence type="ECO:0000259" key="3">
    <source>
        <dbReference type="PROSITE" id="PS51747"/>
    </source>
</evidence>
<proteinExistence type="predicted"/>
<protein>
    <submittedName>
        <fullName evidence="4">tRNA-specific adenosine deaminase</fullName>
    </submittedName>
</protein>
<name>A0A2I0CSE6_9PSED</name>
<evidence type="ECO:0000313" key="4">
    <source>
        <dbReference type="EMBL" id="PKF72019.1"/>
    </source>
</evidence>
<dbReference type="EMBL" id="PIYS01000005">
    <property type="protein sequence ID" value="PKF72019.1"/>
    <property type="molecule type" value="Genomic_DNA"/>
</dbReference>
<dbReference type="PANTHER" id="PTHR11079">
    <property type="entry name" value="CYTOSINE DEAMINASE FAMILY MEMBER"/>
    <property type="match status" value="1"/>
</dbReference>
<dbReference type="GO" id="GO:0008270">
    <property type="term" value="F:zinc ion binding"/>
    <property type="evidence" value="ECO:0007669"/>
    <property type="project" value="InterPro"/>
</dbReference>
<dbReference type="Proteomes" id="UP000242861">
    <property type="component" value="Unassembled WGS sequence"/>
</dbReference>
<comment type="caution">
    <text evidence="4">The sequence shown here is derived from an EMBL/GenBank/DDBJ whole genome shotgun (WGS) entry which is preliminary data.</text>
</comment>
<keyword evidence="2" id="KW-0862">Zinc</keyword>